<feature type="binding site" evidence="7">
    <location>
        <position position="77"/>
    </location>
    <ligand>
        <name>ATP</name>
        <dbReference type="ChEBI" id="CHEBI:30616"/>
    </ligand>
</feature>
<dbReference type="PROSITE" id="PS50011">
    <property type="entry name" value="PROTEIN_KINASE_DOM"/>
    <property type="match status" value="1"/>
</dbReference>
<evidence type="ECO:0000256" key="2">
    <source>
        <dbReference type="ARBA" id="ARBA00022527"/>
    </source>
</evidence>
<dbReference type="PANTHER" id="PTHR43289:SF6">
    <property type="entry name" value="SERINE_THREONINE-PROTEIN KINASE NEKL-3"/>
    <property type="match status" value="1"/>
</dbReference>
<reference evidence="11" key="1">
    <citation type="journal article" date="2019" name="Int. J. Syst. Evol. Microbiol.">
        <title>The Global Catalogue of Microorganisms (GCM) 10K type strain sequencing project: providing services to taxonomists for standard genome sequencing and annotation.</title>
        <authorList>
            <consortium name="The Broad Institute Genomics Platform"/>
            <consortium name="The Broad Institute Genome Sequencing Center for Infectious Disease"/>
            <person name="Wu L."/>
            <person name="Ma J."/>
        </authorList>
    </citation>
    <scope>NUCLEOTIDE SEQUENCE [LARGE SCALE GENOMIC DNA]</scope>
    <source>
        <strain evidence="11">CGMCC 4.7329</strain>
    </source>
</reference>
<keyword evidence="4 7" id="KW-0547">Nucleotide-binding</keyword>
<dbReference type="EMBL" id="BMNE01000008">
    <property type="protein sequence ID" value="GGN94328.1"/>
    <property type="molecule type" value="Genomic_DNA"/>
</dbReference>
<keyword evidence="6 7" id="KW-0067">ATP-binding</keyword>
<dbReference type="PROSITE" id="PS00107">
    <property type="entry name" value="PROTEIN_KINASE_ATP"/>
    <property type="match status" value="1"/>
</dbReference>
<evidence type="ECO:0000256" key="3">
    <source>
        <dbReference type="ARBA" id="ARBA00022679"/>
    </source>
</evidence>
<sequence>MPGGLSGSLWSGWSQTVWPVWPRVCCAPRPGRETWGNEMTPRIVAQRYELIEVIGRGGMGQVYRGFDRTLKRRVAVKFIHPRLAENEEWERRFVREAELMARMSHPGMATVFDAGIDPGPPEQPFLVMEYIDGVTLDSILARRGSLPVGAVAGIAAQTAAVLAEAHGHSIFHRDLKPSNLMLCADGTVRVLDFGIAVALDSGQPRLTRTGSGIGTPEYMAPEQVRGKTVVPQTDLYSLGLVMYELLTGVRAMLGGSEIDTMINQVNAAAPDLTRERHDVPEELAVLVSGMLAKDPLDRPTDAATVHAVLMRYVGALDGLMDRADPVSPARLYATAVGASAATRTAPTQLHQGADSAPGHEFTRGDIDRAVRHARDLADESKYVPAVGELRDLLEVAVGHLGARDADVVDTRIRLADLCLESGDYIQAAALYSALIDDLTAERGPYDDQVMFCQRQLAACQVHSGQVRAALTRLRKLHAQLAAWHGESDPRVVQLGEMITQIRAGSR</sequence>
<accession>A0ABQ2KX56</accession>
<dbReference type="InterPro" id="IPR000719">
    <property type="entry name" value="Prot_kinase_dom"/>
</dbReference>
<keyword evidence="11" id="KW-1185">Reference proteome</keyword>
<keyword evidence="3" id="KW-0808">Transferase</keyword>
<evidence type="ECO:0000256" key="5">
    <source>
        <dbReference type="ARBA" id="ARBA00022777"/>
    </source>
</evidence>
<gene>
    <name evidence="10" type="ORF">GCM10011610_57160</name>
</gene>
<dbReference type="CDD" id="cd14014">
    <property type="entry name" value="STKc_PknB_like"/>
    <property type="match status" value="1"/>
</dbReference>
<evidence type="ECO:0000256" key="8">
    <source>
        <dbReference type="SAM" id="MobiDB-lite"/>
    </source>
</evidence>
<dbReference type="GO" id="GO:0016301">
    <property type="term" value="F:kinase activity"/>
    <property type="evidence" value="ECO:0007669"/>
    <property type="project" value="UniProtKB-KW"/>
</dbReference>
<dbReference type="InterPro" id="IPR011009">
    <property type="entry name" value="Kinase-like_dom_sf"/>
</dbReference>
<dbReference type="InterPro" id="IPR017441">
    <property type="entry name" value="Protein_kinase_ATP_BS"/>
</dbReference>
<name>A0ABQ2KX56_9NOCA</name>
<dbReference type="SUPFAM" id="SSF48452">
    <property type="entry name" value="TPR-like"/>
    <property type="match status" value="1"/>
</dbReference>
<comment type="caution">
    <text evidence="10">The sequence shown here is derived from an EMBL/GenBank/DDBJ whole genome shotgun (WGS) entry which is preliminary data.</text>
</comment>
<evidence type="ECO:0000256" key="6">
    <source>
        <dbReference type="ARBA" id="ARBA00022840"/>
    </source>
</evidence>
<dbReference type="EC" id="2.7.11.1" evidence="1"/>
<organism evidence="10 11">
    <name type="scientific">Nocardia rhizosphaerihabitans</name>
    <dbReference type="NCBI Taxonomy" id="1691570"/>
    <lineage>
        <taxon>Bacteria</taxon>
        <taxon>Bacillati</taxon>
        <taxon>Actinomycetota</taxon>
        <taxon>Actinomycetes</taxon>
        <taxon>Mycobacteriales</taxon>
        <taxon>Nocardiaceae</taxon>
        <taxon>Nocardia</taxon>
    </lineage>
</organism>
<evidence type="ECO:0000256" key="4">
    <source>
        <dbReference type="ARBA" id="ARBA00022741"/>
    </source>
</evidence>
<keyword evidence="2" id="KW-0723">Serine/threonine-protein kinase</keyword>
<dbReference type="InterPro" id="IPR011990">
    <property type="entry name" value="TPR-like_helical_dom_sf"/>
</dbReference>
<feature type="region of interest" description="Disordered" evidence="8">
    <location>
        <begin position="343"/>
        <end position="362"/>
    </location>
</feature>
<dbReference type="Pfam" id="PF00069">
    <property type="entry name" value="Pkinase"/>
    <property type="match status" value="1"/>
</dbReference>
<evidence type="ECO:0000256" key="7">
    <source>
        <dbReference type="PROSITE-ProRule" id="PRU10141"/>
    </source>
</evidence>
<evidence type="ECO:0000256" key="1">
    <source>
        <dbReference type="ARBA" id="ARBA00012513"/>
    </source>
</evidence>
<dbReference type="PROSITE" id="PS00108">
    <property type="entry name" value="PROTEIN_KINASE_ST"/>
    <property type="match status" value="1"/>
</dbReference>
<dbReference type="SMART" id="SM00220">
    <property type="entry name" value="S_TKc"/>
    <property type="match status" value="1"/>
</dbReference>
<dbReference type="InterPro" id="IPR008271">
    <property type="entry name" value="Ser/Thr_kinase_AS"/>
</dbReference>
<dbReference type="SUPFAM" id="SSF56112">
    <property type="entry name" value="Protein kinase-like (PK-like)"/>
    <property type="match status" value="1"/>
</dbReference>
<evidence type="ECO:0000313" key="11">
    <source>
        <dbReference type="Proteomes" id="UP000658127"/>
    </source>
</evidence>
<evidence type="ECO:0000259" key="9">
    <source>
        <dbReference type="PROSITE" id="PS50011"/>
    </source>
</evidence>
<evidence type="ECO:0000313" key="10">
    <source>
        <dbReference type="EMBL" id="GGN94328.1"/>
    </source>
</evidence>
<dbReference type="Gene3D" id="3.30.200.20">
    <property type="entry name" value="Phosphorylase Kinase, domain 1"/>
    <property type="match status" value="1"/>
</dbReference>
<dbReference type="Gene3D" id="1.10.510.10">
    <property type="entry name" value="Transferase(Phosphotransferase) domain 1"/>
    <property type="match status" value="1"/>
</dbReference>
<dbReference type="PANTHER" id="PTHR43289">
    <property type="entry name" value="MITOGEN-ACTIVATED PROTEIN KINASE KINASE KINASE 20-RELATED"/>
    <property type="match status" value="1"/>
</dbReference>
<dbReference type="Gene3D" id="1.25.40.10">
    <property type="entry name" value="Tetratricopeptide repeat domain"/>
    <property type="match status" value="1"/>
</dbReference>
<keyword evidence="5 10" id="KW-0418">Kinase</keyword>
<dbReference type="Proteomes" id="UP000658127">
    <property type="component" value="Unassembled WGS sequence"/>
</dbReference>
<feature type="domain" description="Protein kinase" evidence="9">
    <location>
        <begin position="48"/>
        <end position="309"/>
    </location>
</feature>
<protein>
    <recommendedName>
        <fullName evidence="1">non-specific serine/threonine protein kinase</fullName>
        <ecNumber evidence="1">2.7.11.1</ecNumber>
    </recommendedName>
</protein>
<proteinExistence type="predicted"/>